<dbReference type="PANTHER" id="PTHR28259">
    <property type="entry name" value="FLUORIDE EXPORT PROTEIN 1-RELATED"/>
    <property type="match status" value="1"/>
</dbReference>
<evidence type="ECO:0000256" key="5">
    <source>
        <dbReference type="ARBA" id="ARBA00023136"/>
    </source>
</evidence>
<keyword evidence="10" id="KW-0479">Metal-binding</keyword>
<feature type="transmembrane region" description="Helical" evidence="10">
    <location>
        <begin position="51"/>
        <end position="72"/>
    </location>
</feature>
<evidence type="ECO:0000256" key="9">
    <source>
        <dbReference type="ARBA" id="ARBA00049940"/>
    </source>
</evidence>
<comment type="activity regulation">
    <text evidence="10">Na(+) is not transported, but it plays an essential structural role and its presence is essential for fluoride channel function.</text>
</comment>
<protein>
    <recommendedName>
        <fullName evidence="10">Fluoride-specific ion channel FluC</fullName>
    </recommendedName>
</protein>
<sequence>MALTSTRRHTTTRHAHRNPFLLGTVFVGGACGTAIRSLLEDAFSRPTGSWPWITFAINVIGAFVLGFLLEALVRSGEDSGGRRLARLGVGTGLLGGFTTYSTFMVETTKLPWPVAVGYAVTSVVVGALAAWAGIRAARSVTLRGGENA</sequence>
<keyword evidence="6 10" id="KW-0407">Ion channel</keyword>
<comment type="subcellular location">
    <subcellularLocation>
        <location evidence="1 10">Cell membrane</location>
        <topology evidence="1 10">Multi-pass membrane protein</topology>
    </subcellularLocation>
</comment>
<name>A0ABW2AI23_9MICO</name>
<comment type="function">
    <text evidence="9 10">Fluoride-specific ion channel. Important for reducing fluoride concentration in the cell, thus reducing its toxicity.</text>
</comment>
<gene>
    <name evidence="10" type="primary">fluC</name>
    <name evidence="10" type="synonym">crcB</name>
    <name evidence="11" type="ORF">ACFQDH_13985</name>
</gene>
<evidence type="ECO:0000256" key="3">
    <source>
        <dbReference type="ARBA" id="ARBA00022692"/>
    </source>
</evidence>
<comment type="catalytic activity">
    <reaction evidence="8">
        <text>fluoride(in) = fluoride(out)</text>
        <dbReference type="Rhea" id="RHEA:76159"/>
        <dbReference type="ChEBI" id="CHEBI:17051"/>
    </reaction>
    <physiologicalReaction direction="left-to-right" evidence="8">
        <dbReference type="Rhea" id="RHEA:76160"/>
    </physiologicalReaction>
</comment>
<proteinExistence type="inferred from homology"/>
<dbReference type="HAMAP" id="MF_00454">
    <property type="entry name" value="FluC"/>
    <property type="match status" value="1"/>
</dbReference>
<evidence type="ECO:0000256" key="8">
    <source>
        <dbReference type="ARBA" id="ARBA00035585"/>
    </source>
</evidence>
<feature type="binding site" evidence="10">
    <location>
        <position position="98"/>
    </location>
    <ligand>
        <name>Na(+)</name>
        <dbReference type="ChEBI" id="CHEBI:29101"/>
        <note>structural</note>
    </ligand>
</feature>
<evidence type="ECO:0000256" key="10">
    <source>
        <dbReference type="HAMAP-Rule" id="MF_00454"/>
    </source>
</evidence>
<organism evidence="11 12">
    <name type="scientific">Flexivirga alba</name>
    <dbReference type="NCBI Taxonomy" id="702742"/>
    <lineage>
        <taxon>Bacteria</taxon>
        <taxon>Bacillati</taxon>
        <taxon>Actinomycetota</taxon>
        <taxon>Actinomycetes</taxon>
        <taxon>Micrococcales</taxon>
        <taxon>Dermacoccaceae</taxon>
        <taxon>Flexivirga</taxon>
    </lineage>
</organism>
<feature type="transmembrane region" description="Helical" evidence="10">
    <location>
        <begin position="84"/>
        <end position="103"/>
    </location>
</feature>
<evidence type="ECO:0000313" key="12">
    <source>
        <dbReference type="Proteomes" id="UP001596298"/>
    </source>
</evidence>
<feature type="transmembrane region" description="Helical" evidence="10">
    <location>
        <begin position="115"/>
        <end position="134"/>
    </location>
</feature>
<dbReference type="Pfam" id="PF02537">
    <property type="entry name" value="CRCB"/>
    <property type="match status" value="1"/>
</dbReference>
<accession>A0ABW2AI23</accession>
<feature type="transmembrane region" description="Helical" evidence="10">
    <location>
        <begin position="20"/>
        <end position="39"/>
    </location>
</feature>
<dbReference type="RefSeq" id="WP_382402293.1">
    <property type="nucleotide sequence ID" value="NZ_JBHSWH010000001.1"/>
</dbReference>
<dbReference type="PANTHER" id="PTHR28259:SF1">
    <property type="entry name" value="FLUORIDE EXPORT PROTEIN 1-RELATED"/>
    <property type="match status" value="1"/>
</dbReference>
<keyword evidence="2 10" id="KW-1003">Cell membrane</keyword>
<keyword evidence="4 10" id="KW-1133">Transmembrane helix</keyword>
<feature type="binding site" evidence="10">
    <location>
        <position position="95"/>
    </location>
    <ligand>
        <name>Na(+)</name>
        <dbReference type="ChEBI" id="CHEBI:29101"/>
        <note>structural</note>
    </ligand>
</feature>
<keyword evidence="3 10" id="KW-0812">Transmembrane</keyword>
<evidence type="ECO:0000256" key="2">
    <source>
        <dbReference type="ARBA" id="ARBA00022475"/>
    </source>
</evidence>
<keyword evidence="10" id="KW-0915">Sodium</keyword>
<evidence type="ECO:0000256" key="1">
    <source>
        <dbReference type="ARBA" id="ARBA00004651"/>
    </source>
</evidence>
<evidence type="ECO:0000256" key="7">
    <source>
        <dbReference type="ARBA" id="ARBA00035120"/>
    </source>
</evidence>
<evidence type="ECO:0000256" key="6">
    <source>
        <dbReference type="ARBA" id="ARBA00023303"/>
    </source>
</evidence>
<evidence type="ECO:0000256" key="4">
    <source>
        <dbReference type="ARBA" id="ARBA00022989"/>
    </source>
</evidence>
<evidence type="ECO:0000313" key="11">
    <source>
        <dbReference type="EMBL" id="MFC6706335.1"/>
    </source>
</evidence>
<comment type="caution">
    <text evidence="11">The sequence shown here is derived from an EMBL/GenBank/DDBJ whole genome shotgun (WGS) entry which is preliminary data.</text>
</comment>
<dbReference type="PROSITE" id="PS51257">
    <property type="entry name" value="PROKAR_LIPOPROTEIN"/>
    <property type="match status" value="1"/>
</dbReference>
<keyword evidence="5 10" id="KW-0472">Membrane</keyword>
<dbReference type="EMBL" id="JBHSWH010000001">
    <property type="protein sequence ID" value="MFC6706335.1"/>
    <property type="molecule type" value="Genomic_DNA"/>
</dbReference>
<comment type="similarity">
    <text evidence="7 10">Belongs to the fluoride channel Fluc/FEX (TC 1.A.43) family.</text>
</comment>
<reference evidence="12" key="1">
    <citation type="journal article" date="2019" name="Int. J. Syst. Evol. Microbiol.">
        <title>The Global Catalogue of Microorganisms (GCM) 10K type strain sequencing project: providing services to taxonomists for standard genome sequencing and annotation.</title>
        <authorList>
            <consortium name="The Broad Institute Genomics Platform"/>
            <consortium name="The Broad Institute Genome Sequencing Center for Infectious Disease"/>
            <person name="Wu L."/>
            <person name="Ma J."/>
        </authorList>
    </citation>
    <scope>NUCLEOTIDE SEQUENCE [LARGE SCALE GENOMIC DNA]</scope>
    <source>
        <strain evidence="12">CCUG 58127</strain>
    </source>
</reference>
<dbReference type="InterPro" id="IPR003691">
    <property type="entry name" value="FluC"/>
</dbReference>
<keyword evidence="10" id="KW-0406">Ion transport</keyword>
<dbReference type="Proteomes" id="UP001596298">
    <property type="component" value="Unassembled WGS sequence"/>
</dbReference>
<keyword evidence="10" id="KW-0813">Transport</keyword>
<keyword evidence="12" id="KW-1185">Reference proteome</keyword>